<comment type="subcellular location">
    <subcellularLocation>
        <location evidence="1">Membrane</location>
        <topology evidence="1">Multi-pass membrane protein</topology>
    </subcellularLocation>
</comment>
<dbReference type="Gene3D" id="1.20.1250.20">
    <property type="entry name" value="MFS general substrate transporter like domains"/>
    <property type="match status" value="1"/>
</dbReference>
<keyword evidence="4 6" id="KW-1133">Transmembrane helix</keyword>
<evidence type="ECO:0000256" key="6">
    <source>
        <dbReference type="SAM" id="Phobius"/>
    </source>
</evidence>
<name>A0A1U7LWB0_NEOID</name>
<feature type="transmembrane region" description="Helical" evidence="6">
    <location>
        <begin position="107"/>
        <end position="124"/>
    </location>
</feature>
<evidence type="ECO:0000256" key="3">
    <source>
        <dbReference type="ARBA" id="ARBA00022692"/>
    </source>
</evidence>
<accession>A0A1U7LWB0</accession>
<dbReference type="Proteomes" id="UP000186594">
    <property type="component" value="Unassembled WGS sequence"/>
</dbReference>
<sequence length="548" mass="60137">MYTASLPERRWVGHPAIRAGSAEWMQMALLTVGLAGLPVSLTSHSQTDFPLSGSIEMTYGTPYLLSLGLSKSLMSLVWLAGPMSGLVTQPLVGIISDRSRLRRRRPFIIAGAVITSVALIVLGWTRELVGVFTSNEERLARWTAVCAVLSIYAIDFAINAVQGASRAIIVDTLPQQKQHLGNAWAGKMMGFGQIIGCFMGYVKLTSFLSFLGNTQLKIICVLGALSLLSSVSITCYYVQERVLIEKSTSLDSSLQVFSSLWYTLRNLPPRIKAICHITFASWIGWFPFLSYSSTWVGEIYVRSQNFSKAHLDDDKVAQIARSGSSALLIYSCVSFASSLLLPYVIVPTTQKFSRLAPYQPNLLTGWIISIFIFSAAMLTAPWVKSVYLSTLLVSICGPSWAMTIFAPFALLSLEIHRLGQDNIPLSRIPQEEPLDNSEDSDDTDTLYLRHSLDDHRPVSKFSTSASDLSGSFLGIFNIFVVSPQFVITFISSIVFAILEPGQSAELTEGTIEENGLNAIAVILGIGGCASFGAGVFGWNVRKWWFIEE</sequence>
<dbReference type="PANTHER" id="PTHR19432">
    <property type="entry name" value="SUGAR TRANSPORTER"/>
    <property type="match status" value="1"/>
</dbReference>
<dbReference type="InterPro" id="IPR036259">
    <property type="entry name" value="MFS_trans_sf"/>
</dbReference>
<dbReference type="SUPFAM" id="SSF103473">
    <property type="entry name" value="MFS general substrate transporter"/>
    <property type="match status" value="1"/>
</dbReference>
<protein>
    <submittedName>
        <fullName evidence="7">General alpha-glucoside permease</fullName>
    </submittedName>
</protein>
<evidence type="ECO:0000256" key="4">
    <source>
        <dbReference type="ARBA" id="ARBA00022989"/>
    </source>
</evidence>
<reference evidence="7 8" key="1">
    <citation type="submission" date="2016-04" db="EMBL/GenBank/DDBJ databases">
        <title>Evolutionary innovation and constraint leading to complex multicellularity in the Ascomycota.</title>
        <authorList>
            <person name="Cisse O."/>
            <person name="Nguyen A."/>
            <person name="Hewitt D.A."/>
            <person name="Jedd G."/>
            <person name="Stajich J.E."/>
        </authorList>
    </citation>
    <scope>NUCLEOTIDE SEQUENCE [LARGE SCALE GENOMIC DNA]</scope>
    <source>
        <strain evidence="7 8">DAH-3</strain>
    </source>
</reference>
<feature type="transmembrane region" description="Helical" evidence="6">
    <location>
        <begin position="386"/>
        <end position="411"/>
    </location>
</feature>
<dbReference type="GO" id="GO:0008506">
    <property type="term" value="F:sucrose:proton symporter activity"/>
    <property type="evidence" value="ECO:0007669"/>
    <property type="project" value="TreeGrafter"/>
</dbReference>
<keyword evidence="3 6" id="KW-0812">Transmembrane</keyword>
<dbReference type="Pfam" id="PF07690">
    <property type="entry name" value="MFS_1"/>
    <property type="match status" value="1"/>
</dbReference>
<dbReference type="EMBL" id="LXFE01000130">
    <property type="protein sequence ID" value="OLL26965.1"/>
    <property type="molecule type" value="Genomic_DNA"/>
</dbReference>
<dbReference type="OMA" id="IYTTIPQ"/>
<feature type="transmembrane region" description="Helical" evidence="6">
    <location>
        <begin position="21"/>
        <end position="41"/>
    </location>
</feature>
<feature type="transmembrane region" description="Helical" evidence="6">
    <location>
        <begin position="139"/>
        <end position="161"/>
    </location>
</feature>
<feature type="transmembrane region" description="Helical" evidence="6">
    <location>
        <begin position="327"/>
        <end position="346"/>
    </location>
</feature>
<evidence type="ECO:0000256" key="2">
    <source>
        <dbReference type="ARBA" id="ARBA00022448"/>
    </source>
</evidence>
<keyword evidence="2" id="KW-0813">Transport</keyword>
<proteinExistence type="predicted"/>
<evidence type="ECO:0000313" key="8">
    <source>
        <dbReference type="Proteomes" id="UP000186594"/>
    </source>
</evidence>
<dbReference type="OrthoDB" id="28755at2759"/>
<evidence type="ECO:0000256" key="5">
    <source>
        <dbReference type="ARBA" id="ARBA00023136"/>
    </source>
</evidence>
<dbReference type="InterPro" id="IPR011701">
    <property type="entry name" value="MFS"/>
</dbReference>
<feature type="transmembrane region" description="Helical" evidence="6">
    <location>
        <begin position="518"/>
        <end position="540"/>
    </location>
</feature>
<feature type="transmembrane region" description="Helical" evidence="6">
    <location>
        <begin position="472"/>
        <end position="498"/>
    </location>
</feature>
<organism evidence="7 8">
    <name type="scientific">Neolecta irregularis (strain DAH-3)</name>
    <dbReference type="NCBI Taxonomy" id="1198029"/>
    <lineage>
        <taxon>Eukaryota</taxon>
        <taxon>Fungi</taxon>
        <taxon>Dikarya</taxon>
        <taxon>Ascomycota</taxon>
        <taxon>Taphrinomycotina</taxon>
        <taxon>Neolectales</taxon>
        <taxon>Neolectaceae</taxon>
        <taxon>Neolecta</taxon>
    </lineage>
</organism>
<gene>
    <name evidence="7" type="ORF">NEOLI_002741</name>
</gene>
<keyword evidence="5 6" id="KW-0472">Membrane</keyword>
<feature type="transmembrane region" description="Helical" evidence="6">
    <location>
        <begin position="216"/>
        <end position="238"/>
    </location>
</feature>
<dbReference type="PANTHER" id="PTHR19432:SF76">
    <property type="entry name" value="TRANSPORTER, PUTATIVE (EUROFUNG)-RELATED"/>
    <property type="match status" value="1"/>
</dbReference>
<dbReference type="AlphaFoldDB" id="A0A1U7LWB0"/>
<keyword evidence="8" id="KW-1185">Reference proteome</keyword>
<feature type="transmembrane region" description="Helical" evidence="6">
    <location>
        <begin position="182"/>
        <end position="204"/>
    </location>
</feature>
<comment type="caution">
    <text evidence="7">The sequence shown here is derived from an EMBL/GenBank/DDBJ whole genome shotgun (WGS) entry which is preliminary data.</text>
</comment>
<evidence type="ECO:0000313" key="7">
    <source>
        <dbReference type="EMBL" id="OLL26965.1"/>
    </source>
</evidence>
<feature type="transmembrane region" description="Helical" evidence="6">
    <location>
        <begin position="73"/>
        <end position="95"/>
    </location>
</feature>
<feature type="transmembrane region" description="Helical" evidence="6">
    <location>
        <begin position="358"/>
        <end position="380"/>
    </location>
</feature>
<dbReference type="GO" id="GO:0005886">
    <property type="term" value="C:plasma membrane"/>
    <property type="evidence" value="ECO:0007669"/>
    <property type="project" value="TreeGrafter"/>
</dbReference>
<evidence type="ECO:0000256" key="1">
    <source>
        <dbReference type="ARBA" id="ARBA00004141"/>
    </source>
</evidence>